<dbReference type="Proteomes" id="UP000186817">
    <property type="component" value="Unassembled WGS sequence"/>
</dbReference>
<keyword evidence="2" id="KW-1185">Reference proteome</keyword>
<protein>
    <submittedName>
        <fullName evidence="1">Uncharacterized protein</fullName>
    </submittedName>
</protein>
<organism evidence="1 2">
    <name type="scientific">Symbiodinium microadriaticum</name>
    <name type="common">Dinoflagellate</name>
    <name type="synonym">Zooxanthella microadriatica</name>
    <dbReference type="NCBI Taxonomy" id="2951"/>
    <lineage>
        <taxon>Eukaryota</taxon>
        <taxon>Sar</taxon>
        <taxon>Alveolata</taxon>
        <taxon>Dinophyceae</taxon>
        <taxon>Suessiales</taxon>
        <taxon>Symbiodiniaceae</taxon>
        <taxon>Symbiodinium</taxon>
    </lineage>
</organism>
<proteinExistence type="predicted"/>
<evidence type="ECO:0000313" key="2">
    <source>
        <dbReference type="Proteomes" id="UP000186817"/>
    </source>
</evidence>
<comment type="caution">
    <text evidence="1">The sequence shown here is derived from an EMBL/GenBank/DDBJ whole genome shotgun (WGS) entry which is preliminary data.</text>
</comment>
<evidence type="ECO:0000313" key="1">
    <source>
        <dbReference type="EMBL" id="OLP20512.1"/>
    </source>
</evidence>
<dbReference type="AlphaFoldDB" id="A0A1Q8ZJN0"/>
<gene>
    <name evidence="1" type="ORF">AK812_SmicGene49025</name>
</gene>
<reference evidence="1 2" key="1">
    <citation type="submission" date="2016-02" db="EMBL/GenBank/DDBJ databases">
        <title>Genome analysis of coral dinoflagellate symbionts highlights evolutionary adaptations to a symbiotic lifestyle.</title>
        <authorList>
            <person name="Aranda M."/>
            <person name="Li Y."/>
            <person name="Liew Y.J."/>
            <person name="Baumgarten S."/>
            <person name="Simakov O."/>
            <person name="Wilson M."/>
            <person name="Piel J."/>
            <person name="Ashoor H."/>
            <person name="Bougouffa S."/>
            <person name="Bajic V.B."/>
            <person name="Ryu T."/>
            <person name="Ravasi T."/>
            <person name="Bayer T."/>
            <person name="Micklem G."/>
            <person name="Kim H."/>
            <person name="Bhak J."/>
            <person name="Lajeunesse T.C."/>
            <person name="Voolstra C.R."/>
        </authorList>
    </citation>
    <scope>NUCLEOTIDE SEQUENCE [LARGE SCALE GENOMIC DNA]</scope>
    <source>
        <strain evidence="1 2">CCMP2467</strain>
    </source>
</reference>
<sequence>ALNGSGAAAAKPVTAVVLCNELSMAAVPSQILVRAPDKHPRLLS</sequence>
<dbReference type="OrthoDB" id="10392750at2759"/>
<name>A0A1Q8ZJN0_SYMMI</name>
<dbReference type="EMBL" id="LSRX01009621">
    <property type="protein sequence ID" value="OLP20512.1"/>
    <property type="molecule type" value="Genomic_DNA"/>
</dbReference>
<accession>A0A1Q8ZJN0</accession>
<feature type="non-terminal residue" evidence="1">
    <location>
        <position position="1"/>
    </location>
</feature>